<proteinExistence type="predicted"/>
<sequence>MFNSIRVVLQDIVKSKNLTQMSEADEIYDAMTSVEIVFILHFLIEKFRELGWDPLFEKVKLFCKDHEIEVSNLSALYKAGRDIYMLMNNFYPDDFTKQEKLHMKIHLEHFQLDAHQNTELQKASTVAELCQALAKTNKLSIDPLPNRIIRLVLTSSYVYCNNQTSIFSHENCEDKAPQ</sequence>
<protein>
    <submittedName>
        <fullName evidence="1">Uncharacterized protein</fullName>
    </submittedName>
</protein>
<evidence type="ECO:0000313" key="1">
    <source>
        <dbReference type="EMBL" id="KAH1091491.1"/>
    </source>
</evidence>
<comment type="caution">
    <text evidence="1">The sequence shown here is derived from an EMBL/GenBank/DDBJ whole genome shotgun (WGS) entry which is preliminary data.</text>
</comment>
<reference evidence="1 2" key="1">
    <citation type="journal article" date="2021" name="Plant Biotechnol. J.">
        <title>Multi-omics assisted identification of the key and species-specific regulatory components of drought-tolerant mechanisms in Gossypium stocksii.</title>
        <authorList>
            <person name="Yu D."/>
            <person name="Ke L."/>
            <person name="Zhang D."/>
            <person name="Wu Y."/>
            <person name="Sun Y."/>
            <person name="Mei J."/>
            <person name="Sun J."/>
            <person name="Sun Y."/>
        </authorList>
    </citation>
    <scope>NUCLEOTIDE SEQUENCE [LARGE SCALE GENOMIC DNA]</scope>
    <source>
        <strain evidence="2">cv. E1</strain>
        <tissue evidence="1">Leaf</tissue>
    </source>
</reference>
<dbReference type="EMBL" id="JAIQCV010000006">
    <property type="protein sequence ID" value="KAH1091491.1"/>
    <property type="molecule type" value="Genomic_DNA"/>
</dbReference>
<accession>A0A9D3VPP2</accession>
<dbReference type="Proteomes" id="UP000828251">
    <property type="component" value="Unassembled WGS sequence"/>
</dbReference>
<organism evidence="1 2">
    <name type="scientific">Gossypium stocksii</name>
    <dbReference type="NCBI Taxonomy" id="47602"/>
    <lineage>
        <taxon>Eukaryota</taxon>
        <taxon>Viridiplantae</taxon>
        <taxon>Streptophyta</taxon>
        <taxon>Embryophyta</taxon>
        <taxon>Tracheophyta</taxon>
        <taxon>Spermatophyta</taxon>
        <taxon>Magnoliopsida</taxon>
        <taxon>eudicotyledons</taxon>
        <taxon>Gunneridae</taxon>
        <taxon>Pentapetalae</taxon>
        <taxon>rosids</taxon>
        <taxon>malvids</taxon>
        <taxon>Malvales</taxon>
        <taxon>Malvaceae</taxon>
        <taxon>Malvoideae</taxon>
        <taxon>Gossypium</taxon>
    </lineage>
</organism>
<gene>
    <name evidence="1" type="ORF">J1N35_018748</name>
</gene>
<name>A0A9D3VPP2_9ROSI</name>
<dbReference type="OrthoDB" id="785612at2759"/>
<keyword evidence="2" id="KW-1185">Reference proteome</keyword>
<evidence type="ECO:0000313" key="2">
    <source>
        <dbReference type="Proteomes" id="UP000828251"/>
    </source>
</evidence>
<dbReference type="AlphaFoldDB" id="A0A9D3VPP2"/>